<dbReference type="Gene3D" id="1.10.10.10">
    <property type="entry name" value="Winged helix-like DNA-binding domain superfamily/Winged helix DNA-binding domain"/>
    <property type="match status" value="1"/>
</dbReference>
<evidence type="ECO:0000313" key="3">
    <source>
        <dbReference type="Proteomes" id="UP000010121"/>
    </source>
</evidence>
<dbReference type="STRING" id="371731.Rsw2DRAFT_3169"/>
<proteinExistence type="predicted"/>
<dbReference type="eggNOG" id="ENOG50303G7">
    <property type="taxonomic scope" value="Bacteria"/>
</dbReference>
<sequence length="83" mass="8949">MLMDIRAYVQDRGRASLSDIALHFRRDPEALRGMLAHWVAKGTLRHQIAAPSCAKSTGCGGCSCDASGFETYEFIAPAAEFGS</sequence>
<comment type="caution">
    <text evidence="2">The sequence shown here is derived from an EMBL/GenBank/DDBJ whole genome shotgun (WGS) entry which is preliminary data.</text>
</comment>
<dbReference type="SUPFAM" id="SSF46785">
    <property type="entry name" value="Winged helix' DNA-binding domain"/>
    <property type="match status" value="1"/>
</dbReference>
<evidence type="ECO:0000259" key="1">
    <source>
        <dbReference type="Pfam" id="PF09012"/>
    </source>
</evidence>
<dbReference type="Pfam" id="PF09012">
    <property type="entry name" value="FeoC"/>
    <property type="match status" value="1"/>
</dbReference>
<dbReference type="Proteomes" id="UP000010121">
    <property type="component" value="Unassembled WGS sequence"/>
</dbReference>
<gene>
    <name evidence="2" type="ORF">Rsw2DRAFT_3169</name>
</gene>
<evidence type="ECO:0000313" key="2">
    <source>
        <dbReference type="EMBL" id="EEW23906.1"/>
    </source>
</evidence>
<keyword evidence="3" id="KW-1185">Reference proteome</keyword>
<organism evidence="2 3">
    <name type="scientific">Rhodobacter ferrooxidans</name>
    <dbReference type="NCBI Taxonomy" id="371731"/>
    <lineage>
        <taxon>Bacteria</taxon>
        <taxon>Pseudomonadati</taxon>
        <taxon>Pseudomonadota</taxon>
        <taxon>Alphaproteobacteria</taxon>
        <taxon>Rhodobacterales</taxon>
        <taxon>Rhodobacter group</taxon>
        <taxon>Rhodobacter</taxon>
    </lineage>
</organism>
<dbReference type="OrthoDB" id="467062at2"/>
<dbReference type="InterPro" id="IPR015102">
    <property type="entry name" value="Tscrpt_reg_HTH_FeoC"/>
</dbReference>
<dbReference type="EMBL" id="ACYY01000030">
    <property type="protein sequence ID" value="EEW23906.1"/>
    <property type="molecule type" value="Genomic_DNA"/>
</dbReference>
<dbReference type="InterPro" id="IPR036388">
    <property type="entry name" value="WH-like_DNA-bd_sf"/>
</dbReference>
<name>C8S541_9RHOB</name>
<feature type="domain" description="Transcriptional regulator HTH-type FeoC" evidence="1">
    <location>
        <begin position="1"/>
        <end position="64"/>
    </location>
</feature>
<protein>
    <recommendedName>
        <fullName evidence="1">Transcriptional regulator HTH-type FeoC domain-containing protein</fullName>
    </recommendedName>
</protein>
<dbReference type="AlphaFoldDB" id="C8S541"/>
<dbReference type="RefSeq" id="WP_008032764.1">
    <property type="nucleotide sequence ID" value="NZ_ACYY01000030.1"/>
</dbReference>
<accession>C8S541</accession>
<reference evidence="2 3" key="1">
    <citation type="submission" date="2009-08" db="EMBL/GenBank/DDBJ databases">
        <title>The draft genome of Rhodobacter sp. SW2.</title>
        <authorList>
            <consortium name="US DOE Joint Genome Institute (JGI-PGF)"/>
            <person name="Lucas S."/>
            <person name="Copeland A."/>
            <person name="Lapidus A."/>
            <person name="Glavina del Rio T."/>
            <person name="Tice H."/>
            <person name="Bruce D."/>
            <person name="Goodwin L."/>
            <person name="Pitluck S."/>
            <person name="Larimer F."/>
            <person name="Land M.L."/>
            <person name="Hauser L."/>
            <person name="Emerson D."/>
        </authorList>
    </citation>
    <scope>NUCLEOTIDE SEQUENCE [LARGE SCALE GENOMIC DNA]</scope>
    <source>
        <strain evidence="2 3">SW2</strain>
    </source>
</reference>
<dbReference type="InterPro" id="IPR036390">
    <property type="entry name" value="WH_DNA-bd_sf"/>
</dbReference>